<dbReference type="AlphaFoldDB" id="A0AAV2H995"/>
<dbReference type="EMBL" id="CAXITT010000064">
    <property type="protein sequence ID" value="CAL1530215.1"/>
    <property type="molecule type" value="Genomic_DNA"/>
</dbReference>
<sequence>MFTSKHEAPLNLAREEVFLSGKDKSFLWTSPPHYVPSYPNWEELRAVRYNPRLTRRDQNIAGAEENWTDYHRQKHTPSGFYSNHIGTQPSGVPSLRLNGYTRHINGMPPRDIFLNSWPKADGWMPPARAPRGEYYGYYHEALESERFMRNRLQSMHDRLSPFDVPRITSLNCKQVFRDVDCDLGGGLS</sequence>
<reference evidence="1 2" key="1">
    <citation type="submission" date="2024-04" db="EMBL/GenBank/DDBJ databases">
        <authorList>
            <consortium name="Genoscope - CEA"/>
            <person name="William W."/>
        </authorList>
    </citation>
    <scope>NUCLEOTIDE SEQUENCE [LARGE SCALE GENOMIC DNA]</scope>
</reference>
<dbReference type="Proteomes" id="UP001497497">
    <property type="component" value="Unassembled WGS sequence"/>
</dbReference>
<accession>A0AAV2H995</accession>
<keyword evidence="2" id="KW-1185">Reference proteome</keyword>
<evidence type="ECO:0000313" key="1">
    <source>
        <dbReference type="EMBL" id="CAL1530215.1"/>
    </source>
</evidence>
<name>A0AAV2H995_LYMST</name>
<protein>
    <submittedName>
        <fullName evidence="1">Uncharacterized protein</fullName>
    </submittedName>
</protein>
<organism evidence="1 2">
    <name type="scientific">Lymnaea stagnalis</name>
    <name type="common">Great pond snail</name>
    <name type="synonym">Helix stagnalis</name>
    <dbReference type="NCBI Taxonomy" id="6523"/>
    <lineage>
        <taxon>Eukaryota</taxon>
        <taxon>Metazoa</taxon>
        <taxon>Spiralia</taxon>
        <taxon>Lophotrochozoa</taxon>
        <taxon>Mollusca</taxon>
        <taxon>Gastropoda</taxon>
        <taxon>Heterobranchia</taxon>
        <taxon>Euthyneura</taxon>
        <taxon>Panpulmonata</taxon>
        <taxon>Hygrophila</taxon>
        <taxon>Lymnaeoidea</taxon>
        <taxon>Lymnaeidae</taxon>
        <taxon>Lymnaea</taxon>
    </lineage>
</organism>
<gene>
    <name evidence="1" type="ORF">GSLYS_00004348001</name>
</gene>
<comment type="caution">
    <text evidence="1">The sequence shown here is derived from an EMBL/GenBank/DDBJ whole genome shotgun (WGS) entry which is preliminary data.</text>
</comment>
<evidence type="ECO:0000313" key="2">
    <source>
        <dbReference type="Proteomes" id="UP001497497"/>
    </source>
</evidence>
<proteinExistence type="predicted"/>